<organism evidence="1">
    <name type="scientific">Cladocopium goreaui</name>
    <dbReference type="NCBI Taxonomy" id="2562237"/>
    <lineage>
        <taxon>Eukaryota</taxon>
        <taxon>Sar</taxon>
        <taxon>Alveolata</taxon>
        <taxon>Dinophyceae</taxon>
        <taxon>Suessiales</taxon>
        <taxon>Symbiodiniaceae</taxon>
        <taxon>Cladocopium</taxon>
    </lineage>
</organism>
<accession>A0A9P1C8M4</accession>
<evidence type="ECO:0000313" key="2">
    <source>
        <dbReference type="EMBL" id="CAL4773450.1"/>
    </source>
</evidence>
<sequence>MVAGVIAYAVMTGDWIESHAFVVAGQEAVREADVLAAGQEIGKIAERSAFSKISGNAIPYLSLATEGRYARTDIFPDDVASMGRFTKVPDQTNIKLSCPPLTEGEAAAYMVSVIRSIPFSGFLSKLSLLKASGIVVKHLELTLSSGMSGERQIGASTTVLERFVIPESIFGFAFNNRLVPGSPGQVLESLASSYPNRMVTNSFVARELGVQSRSFTMAASLTQAVAFYRSASLAFELDGDSSSDTINSALGLANLTRGSPWSGFGSIFGPKLTTATGAVYRAFLDLSVELTTKSLEGAGKMLPDELGTGGVKRVLALPPPEKGQKDAEEPVRLDNIQDLWYADLCNAWFDQIQRQQPLRVHIVKPSPAYQTRPQFSASLGIPGLTLCINDRLLRFLLDVLVALAMMGLSGFLEHPQFPTWCARAPSRLQPDYHGGGG</sequence>
<reference evidence="1" key="1">
    <citation type="submission" date="2022-10" db="EMBL/GenBank/DDBJ databases">
        <authorList>
            <person name="Chen Y."/>
            <person name="Dougan E. K."/>
            <person name="Chan C."/>
            <person name="Rhodes N."/>
            <person name="Thang M."/>
        </authorList>
    </citation>
    <scope>NUCLEOTIDE SEQUENCE</scope>
</reference>
<evidence type="ECO:0000313" key="3">
    <source>
        <dbReference type="Proteomes" id="UP001152797"/>
    </source>
</evidence>
<dbReference type="AlphaFoldDB" id="A0A9P1C8M4"/>
<comment type="caution">
    <text evidence="1">The sequence shown here is derived from an EMBL/GenBank/DDBJ whole genome shotgun (WGS) entry which is preliminary data.</text>
</comment>
<proteinExistence type="predicted"/>
<dbReference type="Proteomes" id="UP001152797">
    <property type="component" value="Unassembled WGS sequence"/>
</dbReference>
<dbReference type="EMBL" id="CAMXCT030001050">
    <property type="protein sequence ID" value="CAL4773450.1"/>
    <property type="molecule type" value="Genomic_DNA"/>
</dbReference>
<keyword evidence="3" id="KW-1185">Reference proteome</keyword>
<evidence type="ECO:0000313" key="1">
    <source>
        <dbReference type="EMBL" id="CAI3986138.1"/>
    </source>
</evidence>
<gene>
    <name evidence="1" type="ORF">C1SCF055_LOCUS13514</name>
</gene>
<dbReference type="EMBL" id="CAMXCT020001050">
    <property type="protein sequence ID" value="CAL1139513.1"/>
    <property type="molecule type" value="Genomic_DNA"/>
</dbReference>
<dbReference type="EMBL" id="CAMXCT010001050">
    <property type="protein sequence ID" value="CAI3986138.1"/>
    <property type="molecule type" value="Genomic_DNA"/>
</dbReference>
<reference evidence="2 3" key="2">
    <citation type="submission" date="2024-05" db="EMBL/GenBank/DDBJ databases">
        <authorList>
            <person name="Chen Y."/>
            <person name="Shah S."/>
            <person name="Dougan E. K."/>
            <person name="Thang M."/>
            <person name="Chan C."/>
        </authorList>
    </citation>
    <scope>NUCLEOTIDE SEQUENCE [LARGE SCALE GENOMIC DNA]</scope>
</reference>
<name>A0A9P1C8M4_9DINO</name>
<protein>
    <submittedName>
        <fullName evidence="1">Uncharacterized protein</fullName>
    </submittedName>
</protein>